<dbReference type="InterPro" id="IPR023485">
    <property type="entry name" value="Ptyr_pPase"/>
</dbReference>
<evidence type="ECO:0000256" key="1">
    <source>
        <dbReference type="ARBA" id="ARBA00022849"/>
    </source>
</evidence>
<dbReference type="PANTHER" id="PTHR43428">
    <property type="entry name" value="ARSENATE REDUCTASE"/>
    <property type="match status" value="1"/>
</dbReference>
<proteinExistence type="predicted"/>
<evidence type="ECO:0000259" key="2">
    <source>
        <dbReference type="SMART" id="SM00226"/>
    </source>
</evidence>
<keyword evidence="1" id="KW-0059">Arsenical resistance</keyword>
<gene>
    <name evidence="3" type="ORF">COB13_13775</name>
</gene>
<dbReference type="AlphaFoldDB" id="A0A2A4YUN7"/>
<dbReference type="SUPFAM" id="SSF52788">
    <property type="entry name" value="Phosphotyrosine protein phosphatases I"/>
    <property type="match status" value="1"/>
</dbReference>
<dbReference type="InterPro" id="IPR036196">
    <property type="entry name" value="Ptyr_pPase_sf"/>
</dbReference>
<reference key="1">
    <citation type="submission" date="2017-08" db="EMBL/GenBank/DDBJ databases">
        <title>A dynamic microbial community with high functional redundancy inhabits the cold, oxic subseafloor aquifer.</title>
        <authorList>
            <person name="Tully B.J."/>
            <person name="Wheat C.G."/>
            <person name="Glazer B.T."/>
            <person name="Huber J.A."/>
        </authorList>
    </citation>
    <scope>NUCLEOTIDE SEQUENCE [LARGE SCALE GENOMIC DNA]</scope>
</reference>
<dbReference type="GO" id="GO:0046685">
    <property type="term" value="P:response to arsenic-containing substance"/>
    <property type="evidence" value="ECO:0007669"/>
    <property type="project" value="UniProtKB-KW"/>
</dbReference>
<dbReference type="Gene3D" id="3.40.50.2300">
    <property type="match status" value="1"/>
</dbReference>
<name>A0A2A4YUN7_9PROT</name>
<dbReference type="PANTHER" id="PTHR43428:SF1">
    <property type="entry name" value="ARSENATE REDUCTASE"/>
    <property type="match status" value="1"/>
</dbReference>
<dbReference type="Pfam" id="PF01451">
    <property type="entry name" value="LMWPc"/>
    <property type="match status" value="1"/>
</dbReference>
<evidence type="ECO:0000313" key="3">
    <source>
        <dbReference type="EMBL" id="PCI98506.1"/>
    </source>
</evidence>
<comment type="caution">
    <text evidence="3">The sequence shown here is derived from an EMBL/GenBank/DDBJ whole genome shotgun (WGS) entry which is preliminary data.</text>
</comment>
<organism evidence="3">
    <name type="scientific">OCS116 cluster bacterium</name>
    <dbReference type="NCBI Taxonomy" id="2030921"/>
    <lineage>
        <taxon>Bacteria</taxon>
        <taxon>Pseudomonadati</taxon>
        <taxon>Pseudomonadota</taxon>
        <taxon>Alphaproteobacteria</taxon>
        <taxon>OCS116 cluster</taxon>
    </lineage>
</organism>
<accession>A0A2A4YUN7</accession>
<dbReference type="EMBL" id="NVUS01000021">
    <property type="protein sequence ID" value="PCI98506.1"/>
    <property type="molecule type" value="Genomic_DNA"/>
</dbReference>
<sequence>MGETDIGETDIGDKRALPSSILFLCSQNAVRSPMAAGIMKQLYGSKIAIDSAGIETKDTDGYAVSVMDEVGIDISQHVSVAIEANYMASFDLVICFSKAAQIYTEDICRSVATEFEFWPVYDPVNQAETRADQLEHYRKLRDELQNALETKFTIDS</sequence>
<protein>
    <submittedName>
        <fullName evidence="3">Low molecular weight phosphatase family protein</fullName>
    </submittedName>
</protein>
<feature type="domain" description="Phosphotyrosine protein phosphatase I" evidence="2">
    <location>
        <begin position="19"/>
        <end position="154"/>
    </location>
</feature>
<reference evidence="3" key="2">
    <citation type="journal article" date="2018" name="ISME J.">
        <title>A dynamic microbial community with high functional redundancy inhabits the cold, oxic subseafloor aquifer.</title>
        <authorList>
            <person name="Tully B.J."/>
            <person name="Wheat C.G."/>
            <person name="Glazer B.T."/>
            <person name="Huber J.A."/>
        </authorList>
    </citation>
    <scope>NUCLEOTIDE SEQUENCE</scope>
    <source>
        <strain evidence="3">NORP83</strain>
    </source>
</reference>
<dbReference type="SMART" id="SM00226">
    <property type="entry name" value="LMWPc"/>
    <property type="match status" value="1"/>
</dbReference>